<keyword evidence="3" id="KW-0479">Metal-binding</keyword>
<evidence type="ECO:0000256" key="3">
    <source>
        <dbReference type="ARBA" id="ARBA00022723"/>
    </source>
</evidence>
<feature type="domain" description="Fe-S hydro-lyase tartrate dehydratase alpha-type catalytic" evidence="7">
    <location>
        <begin position="3"/>
        <end position="52"/>
    </location>
</feature>
<evidence type="ECO:0000256" key="5">
    <source>
        <dbReference type="ARBA" id="ARBA00023014"/>
    </source>
</evidence>
<dbReference type="PANTHER" id="PTHR30389">
    <property type="entry name" value="FUMARATE HYDRATASE-RELATED"/>
    <property type="match status" value="1"/>
</dbReference>
<evidence type="ECO:0000256" key="4">
    <source>
        <dbReference type="ARBA" id="ARBA00023004"/>
    </source>
</evidence>
<keyword evidence="2" id="KW-0004">4Fe-4S</keyword>
<evidence type="ECO:0000259" key="7">
    <source>
        <dbReference type="Pfam" id="PF05681"/>
    </source>
</evidence>
<name>A0A5P6AAA5_RAOPL</name>
<evidence type="ECO:0000256" key="2">
    <source>
        <dbReference type="ARBA" id="ARBA00022485"/>
    </source>
</evidence>
<reference evidence="8" key="1">
    <citation type="submission" date="2018-05" db="EMBL/GenBank/DDBJ databases">
        <title>Bacterial isolates from healthy term breastfed infants carrying antibiotic resistance genes.</title>
        <authorList>
            <person name="Casaburi G."/>
        </authorList>
    </citation>
    <scope>NUCLEOTIDE SEQUENCE [LARGE SCALE GENOMIC DNA]</scope>
    <source>
        <strain evidence="8">7084_4</strain>
    </source>
</reference>
<dbReference type="InterPro" id="IPR051208">
    <property type="entry name" value="Class-I_Fumarase/Tartrate_DH"/>
</dbReference>
<dbReference type="GO" id="GO:0046872">
    <property type="term" value="F:metal ion binding"/>
    <property type="evidence" value="ECO:0007669"/>
    <property type="project" value="UniProtKB-KW"/>
</dbReference>
<dbReference type="InterPro" id="IPR004646">
    <property type="entry name" value="Fe-S_hydro-lyase_TtdA-typ_cat"/>
</dbReference>
<protein>
    <recommendedName>
        <fullName evidence="7">Fe-S hydro-lyase tartrate dehydratase alpha-type catalytic domain-containing protein</fullName>
    </recommendedName>
</protein>
<keyword evidence="6" id="KW-0456">Lyase</keyword>
<keyword evidence="5" id="KW-0411">Iron-sulfur</keyword>
<comment type="similarity">
    <text evidence="1">Belongs to the class-I fumarase family.</text>
</comment>
<proteinExistence type="inferred from homology"/>
<dbReference type="AlphaFoldDB" id="A0A5P6AAA5"/>
<dbReference type="GO" id="GO:0051539">
    <property type="term" value="F:4 iron, 4 sulfur cluster binding"/>
    <property type="evidence" value="ECO:0007669"/>
    <property type="project" value="UniProtKB-KW"/>
</dbReference>
<evidence type="ECO:0000256" key="1">
    <source>
        <dbReference type="ARBA" id="ARBA00008876"/>
    </source>
</evidence>
<organism evidence="8">
    <name type="scientific">Raoultella planticola</name>
    <name type="common">Klebsiella planticola</name>
    <dbReference type="NCBI Taxonomy" id="575"/>
    <lineage>
        <taxon>Bacteria</taxon>
        <taxon>Pseudomonadati</taxon>
        <taxon>Pseudomonadota</taxon>
        <taxon>Gammaproteobacteria</taxon>
        <taxon>Enterobacterales</taxon>
        <taxon>Enterobacteriaceae</taxon>
        <taxon>Klebsiella/Raoultella group</taxon>
        <taxon>Raoultella</taxon>
    </lineage>
</organism>
<sequence length="78" mass="8686">MYKEVNTGTNLPAQIDLYATDGDEYKFLCIAKGGGSANKTYLYQETKALITPAKLKSYRLRRCALSAPRPVRRTISPS</sequence>
<keyword evidence="4" id="KW-0408">Iron</keyword>
<dbReference type="Pfam" id="PF05681">
    <property type="entry name" value="Fumerase"/>
    <property type="match status" value="1"/>
</dbReference>
<evidence type="ECO:0000313" key="8">
    <source>
        <dbReference type="EMBL" id="QFG76574.1"/>
    </source>
</evidence>
<dbReference type="PANTHER" id="PTHR30389:SF0">
    <property type="entry name" value="FUMARATE HYDRATASE CLASS I, AEROBIC"/>
    <property type="match status" value="1"/>
</dbReference>
<gene>
    <name evidence="8" type="ORF">DMB90_07935</name>
</gene>
<accession>A0A5P6AAA5</accession>
<dbReference type="EMBL" id="CP029752">
    <property type="protein sequence ID" value="QFG76574.1"/>
    <property type="molecule type" value="Genomic_DNA"/>
</dbReference>
<evidence type="ECO:0000256" key="6">
    <source>
        <dbReference type="ARBA" id="ARBA00023239"/>
    </source>
</evidence>
<dbReference type="GO" id="GO:0016829">
    <property type="term" value="F:lyase activity"/>
    <property type="evidence" value="ECO:0007669"/>
    <property type="project" value="UniProtKB-KW"/>
</dbReference>